<evidence type="ECO:0000313" key="13">
    <source>
        <dbReference type="EMBL" id="VAV90477.1"/>
    </source>
</evidence>
<evidence type="ECO:0000256" key="4">
    <source>
        <dbReference type="ARBA" id="ARBA00022741"/>
    </source>
</evidence>
<comment type="similarity">
    <text evidence="1">Belongs to the helicase family. DnaB subfamily.</text>
</comment>
<evidence type="ECO:0000256" key="2">
    <source>
        <dbReference type="ARBA" id="ARBA00022515"/>
    </source>
</evidence>
<keyword evidence="4" id="KW-0547">Nucleotide-binding</keyword>
<dbReference type="GO" id="GO:1990077">
    <property type="term" value="C:primosome complex"/>
    <property type="evidence" value="ECO:0007669"/>
    <property type="project" value="UniProtKB-KW"/>
</dbReference>
<dbReference type="GO" id="GO:0006269">
    <property type="term" value="P:DNA replication, synthesis of primer"/>
    <property type="evidence" value="ECO:0007669"/>
    <property type="project" value="UniProtKB-KW"/>
</dbReference>
<gene>
    <name evidence="13" type="ORF">MNBD_ACTINO01-2382</name>
</gene>
<dbReference type="Gene3D" id="3.40.50.300">
    <property type="entry name" value="P-loop containing nucleotide triphosphate hydrolases"/>
    <property type="match status" value="1"/>
</dbReference>
<evidence type="ECO:0000256" key="6">
    <source>
        <dbReference type="ARBA" id="ARBA00022806"/>
    </source>
</evidence>
<evidence type="ECO:0000256" key="3">
    <source>
        <dbReference type="ARBA" id="ARBA00022705"/>
    </source>
</evidence>
<dbReference type="SUPFAM" id="SSF48024">
    <property type="entry name" value="N-terminal domain of DnaB helicase"/>
    <property type="match status" value="1"/>
</dbReference>
<dbReference type="FunFam" id="3.40.50.300:FF:000076">
    <property type="entry name" value="Replicative DNA helicase"/>
    <property type="match status" value="1"/>
</dbReference>
<accession>A0A3B0RFF1</accession>
<keyword evidence="6 13" id="KW-0347">Helicase</keyword>
<organism evidence="13">
    <name type="scientific">hydrothermal vent metagenome</name>
    <dbReference type="NCBI Taxonomy" id="652676"/>
    <lineage>
        <taxon>unclassified sequences</taxon>
        <taxon>metagenomes</taxon>
        <taxon>ecological metagenomes</taxon>
    </lineage>
</organism>
<dbReference type="InterPro" id="IPR007694">
    <property type="entry name" value="DNA_helicase_DnaB-like_C"/>
</dbReference>
<dbReference type="InterPro" id="IPR007692">
    <property type="entry name" value="DNA_helicase_DnaB"/>
</dbReference>
<evidence type="ECO:0000256" key="9">
    <source>
        <dbReference type="ARBA" id="ARBA00023235"/>
    </source>
</evidence>
<dbReference type="GO" id="GO:0043139">
    <property type="term" value="F:5'-3' DNA helicase activity"/>
    <property type="evidence" value="ECO:0007669"/>
    <property type="project" value="UniProtKB-EC"/>
</dbReference>
<dbReference type="CDD" id="cd00984">
    <property type="entry name" value="DnaB_C"/>
    <property type="match status" value="1"/>
</dbReference>
<evidence type="ECO:0000256" key="10">
    <source>
        <dbReference type="ARBA" id="ARBA00044969"/>
    </source>
</evidence>
<sequence>MTAVIDPQTARSPRVPPHSIDAEESVLGAVLLSGDAANVALEKLHADDFYKPSHQQVFEVVQQLFDANEPIDAVTVSEGLRRDGVLDRMGGIEFLTNLIDSVPSTSNVEYYASIVEEHALRRRLMRVGGDIGMIAGQMAQPIEEVVDQAEQAVFAVAERQVGDGLAVIDDLLGPAIEKAEELQRNGSEVTGISTGFRDLDRKLAGLHPTNLVIIAARPGMGKTALALNMAQNVALSGHTVAIFSLEMSREEVVTRMLCAKGRIDSQRLRTGKLSEGDFTKLSNAAGALYKQNIFVDDSAGLTVTEIRAKCRRLRRKPGLDMVVVDYLQLMNGSGQENRQQEIAMISRSLKNLARELHVPIIALSQLNRGVEAREDKRPRLGDLRESGAVEQDADVVMFIYRDEYYYPEKVESKGVAEVVIAKHRQGGVGKVDMTFLAEFTLFSDMGRAEAPI</sequence>
<dbReference type="GO" id="GO:0016887">
    <property type="term" value="F:ATP hydrolysis activity"/>
    <property type="evidence" value="ECO:0007669"/>
    <property type="project" value="RHEA"/>
</dbReference>
<dbReference type="FunFam" id="1.10.860.10:FF:000001">
    <property type="entry name" value="Replicative DNA helicase"/>
    <property type="match status" value="1"/>
</dbReference>
<dbReference type="GO" id="GO:0005829">
    <property type="term" value="C:cytosol"/>
    <property type="evidence" value="ECO:0007669"/>
    <property type="project" value="TreeGrafter"/>
</dbReference>
<keyword evidence="8" id="KW-0238">DNA-binding</keyword>
<dbReference type="InterPro" id="IPR016136">
    <property type="entry name" value="DNA_helicase_N/primase_C"/>
</dbReference>
<dbReference type="EC" id="5.6.2.3" evidence="10"/>
<dbReference type="PANTHER" id="PTHR30153:SF2">
    <property type="entry name" value="REPLICATIVE DNA HELICASE"/>
    <property type="match status" value="1"/>
</dbReference>
<dbReference type="Gene3D" id="1.10.860.10">
    <property type="entry name" value="DNAb Helicase, Chain A"/>
    <property type="match status" value="1"/>
</dbReference>
<evidence type="ECO:0000256" key="7">
    <source>
        <dbReference type="ARBA" id="ARBA00022840"/>
    </source>
</evidence>
<dbReference type="EMBL" id="UOEI01000039">
    <property type="protein sequence ID" value="VAV90477.1"/>
    <property type="molecule type" value="Genomic_DNA"/>
</dbReference>
<keyword evidence="7" id="KW-0067">ATP-binding</keyword>
<evidence type="ECO:0000256" key="1">
    <source>
        <dbReference type="ARBA" id="ARBA00008428"/>
    </source>
</evidence>
<dbReference type="InterPro" id="IPR036185">
    <property type="entry name" value="DNA_heli_DnaB-like_N_sf"/>
</dbReference>
<evidence type="ECO:0000259" key="12">
    <source>
        <dbReference type="PROSITE" id="PS51199"/>
    </source>
</evidence>
<name>A0A3B0RFF1_9ZZZZ</name>
<dbReference type="InterPro" id="IPR007693">
    <property type="entry name" value="DNA_helicase_DnaB-like_N"/>
</dbReference>
<evidence type="ECO:0000256" key="11">
    <source>
        <dbReference type="ARBA" id="ARBA00048954"/>
    </source>
</evidence>
<dbReference type="InterPro" id="IPR027417">
    <property type="entry name" value="P-loop_NTPase"/>
</dbReference>
<keyword evidence="5 13" id="KW-0378">Hydrolase</keyword>
<dbReference type="GO" id="GO:0003677">
    <property type="term" value="F:DNA binding"/>
    <property type="evidence" value="ECO:0007669"/>
    <property type="project" value="UniProtKB-KW"/>
</dbReference>
<proteinExistence type="inferred from homology"/>
<evidence type="ECO:0000256" key="5">
    <source>
        <dbReference type="ARBA" id="ARBA00022801"/>
    </source>
</evidence>
<comment type="catalytic activity">
    <reaction evidence="11">
        <text>ATP + H2O = ADP + phosphate + H(+)</text>
        <dbReference type="Rhea" id="RHEA:13065"/>
        <dbReference type="ChEBI" id="CHEBI:15377"/>
        <dbReference type="ChEBI" id="CHEBI:15378"/>
        <dbReference type="ChEBI" id="CHEBI:30616"/>
        <dbReference type="ChEBI" id="CHEBI:43474"/>
        <dbReference type="ChEBI" id="CHEBI:456216"/>
        <dbReference type="EC" id="5.6.2.3"/>
    </reaction>
</comment>
<dbReference type="PROSITE" id="PS51199">
    <property type="entry name" value="SF4_HELICASE"/>
    <property type="match status" value="1"/>
</dbReference>
<dbReference type="GO" id="GO:0005524">
    <property type="term" value="F:ATP binding"/>
    <property type="evidence" value="ECO:0007669"/>
    <property type="project" value="UniProtKB-KW"/>
</dbReference>
<keyword evidence="3" id="KW-0235">DNA replication</keyword>
<dbReference type="GO" id="GO:0042802">
    <property type="term" value="F:identical protein binding"/>
    <property type="evidence" value="ECO:0007669"/>
    <property type="project" value="UniProtKB-ARBA"/>
</dbReference>
<reference evidence="13" key="1">
    <citation type="submission" date="2018-06" db="EMBL/GenBank/DDBJ databases">
        <authorList>
            <person name="Zhirakovskaya E."/>
        </authorList>
    </citation>
    <scope>NUCLEOTIDE SEQUENCE</scope>
</reference>
<dbReference type="NCBIfam" id="NF004384">
    <property type="entry name" value="PRK05748.1"/>
    <property type="match status" value="1"/>
</dbReference>
<dbReference type="SUPFAM" id="SSF52540">
    <property type="entry name" value="P-loop containing nucleoside triphosphate hydrolases"/>
    <property type="match status" value="1"/>
</dbReference>
<dbReference type="AlphaFoldDB" id="A0A3B0RFF1"/>
<dbReference type="PANTHER" id="PTHR30153">
    <property type="entry name" value="REPLICATIVE DNA HELICASE DNAB"/>
    <property type="match status" value="1"/>
</dbReference>
<keyword evidence="2" id="KW-0639">Primosome</keyword>
<protein>
    <recommendedName>
        <fullName evidence="10">DNA 5'-3' helicase</fullName>
        <ecNumber evidence="10">5.6.2.3</ecNumber>
    </recommendedName>
</protein>
<evidence type="ECO:0000256" key="8">
    <source>
        <dbReference type="ARBA" id="ARBA00023125"/>
    </source>
</evidence>
<feature type="domain" description="SF4 helicase" evidence="12">
    <location>
        <begin position="185"/>
        <end position="449"/>
    </location>
</feature>
<keyword evidence="9" id="KW-0413">Isomerase</keyword>
<dbReference type="Pfam" id="PF00772">
    <property type="entry name" value="DnaB"/>
    <property type="match status" value="1"/>
</dbReference>
<dbReference type="Pfam" id="PF03796">
    <property type="entry name" value="DnaB_C"/>
    <property type="match status" value="1"/>
</dbReference>
<dbReference type="SMART" id="SM00382">
    <property type="entry name" value="AAA"/>
    <property type="match status" value="1"/>
</dbReference>
<dbReference type="InterPro" id="IPR003593">
    <property type="entry name" value="AAA+_ATPase"/>
</dbReference>
<dbReference type="NCBIfam" id="TIGR00665">
    <property type="entry name" value="DnaB"/>
    <property type="match status" value="1"/>
</dbReference>